<evidence type="ECO:0000256" key="3">
    <source>
        <dbReference type="ARBA" id="ARBA00022989"/>
    </source>
</evidence>
<evidence type="ECO:0000256" key="6">
    <source>
        <dbReference type="SAM" id="Phobius"/>
    </source>
</evidence>
<feature type="region of interest" description="Disordered" evidence="5">
    <location>
        <begin position="1681"/>
        <end position="1878"/>
    </location>
</feature>
<feature type="region of interest" description="Disordered" evidence="5">
    <location>
        <begin position="2664"/>
        <end position="2722"/>
    </location>
</feature>
<feature type="region of interest" description="Disordered" evidence="5">
    <location>
        <begin position="3349"/>
        <end position="3409"/>
    </location>
</feature>
<feature type="compositionally biased region" description="Basic and acidic residues" evidence="5">
    <location>
        <begin position="1894"/>
        <end position="1908"/>
    </location>
</feature>
<evidence type="ECO:0000256" key="1">
    <source>
        <dbReference type="ARBA" id="ARBA00004370"/>
    </source>
</evidence>
<comment type="subcellular location">
    <subcellularLocation>
        <location evidence="1">Membrane</location>
    </subcellularLocation>
</comment>
<proteinExistence type="predicted"/>
<organism evidence="9">
    <name type="scientific">Chromera velia CCMP2878</name>
    <dbReference type="NCBI Taxonomy" id="1169474"/>
    <lineage>
        <taxon>Eukaryota</taxon>
        <taxon>Sar</taxon>
        <taxon>Alveolata</taxon>
        <taxon>Colpodellida</taxon>
        <taxon>Chromeraceae</taxon>
        <taxon>Chromera</taxon>
    </lineage>
</organism>
<feature type="domain" description="Receptor ligand binding region" evidence="8">
    <location>
        <begin position="83"/>
        <end position="197"/>
    </location>
</feature>
<feature type="compositionally biased region" description="Low complexity" evidence="5">
    <location>
        <begin position="1717"/>
        <end position="1728"/>
    </location>
</feature>
<dbReference type="SUPFAM" id="SSF57184">
    <property type="entry name" value="Growth factor receptor domain"/>
    <property type="match status" value="1"/>
</dbReference>
<feature type="transmembrane region" description="Helical" evidence="6">
    <location>
        <begin position="2107"/>
        <end position="2126"/>
    </location>
</feature>
<dbReference type="SUPFAM" id="SSF53822">
    <property type="entry name" value="Periplasmic binding protein-like I"/>
    <property type="match status" value="1"/>
</dbReference>
<dbReference type="InterPro" id="IPR002049">
    <property type="entry name" value="LE_dom"/>
</dbReference>
<feature type="transmembrane region" description="Helical" evidence="6">
    <location>
        <begin position="1989"/>
        <end position="2014"/>
    </location>
</feature>
<feature type="region of interest" description="Disordered" evidence="5">
    <location>
        <begin position="3166"/>
        <end position="3250"/>
    </location>
</feature>
<evidence type="ECO:0000256" key="5">
    <source>
        <dbReference type="SAM" id="MobiDB-lite"/>
    </source>
</evidence>
<dbReference type="CDD" id="cd00055">
    <property type="entry name" value="EGF_Lam"/>
    <property type="match status" value="1"/>
</dbReference>
<dbReference type="SMART" id="SM01411">
    <property type="entry name" value="Ephrin_rec_like"/>
    <property type="match status" value="2"/>
</dbReference>
<evidence type="ECO:0000259" key="8">
    <source>
        <dbReference type="Pfam" id="PF01094"/>
    </source>
</evidence>
<feature type="region of interest" description="Disordered" evidence="5">
    <location>
        <begin position="3263"/>
        <end position="3308"/>
    </location>
</feature>
<feature type="region of interest" description="Disordered" evidence="5">
    <location>
        <begin position="2225"/>
        <end position="2254"/>
    </location>
</feature>
<evidence type="ECO:0000256" key="2">
    <source>
        <dbReference type="ARBA" id="ARBA00022692"/>
    </source>
</evidence>
<dbReference type="InterPro" id="IPR028082">
    <property type="entry name" value="Peripla_BP_I"/>
</dbReference>
<feature type="compositionally biased region" description="Polar residues" evidence="5">
    <location>
        <begin position="2534"/>
        <end position="2548"/>
    </location>
</feature>
<feature type="compositionally biased region" description="Acidic residues" evidence="5">
    <location>
        <begin position="3192"/>
        <end position="3207"/>
    </location>
</feature>
<feature type="compositionally biased region" description="Low complexity" evidence="5">
    <location>
        <begin position="3006"/>
        <end position="3020"/>
    </location>
</feature>
<feature type="signal peptide" evidence="7">
    <location>
        <begin position="1"/>
        <end position="25"/>
    </location>
</feature>
<feature type="region of interest" description="Disordered" evidence="5">
    <location>
        <begin position="2524"/>
        <end position="2618"/>
    </location>
</feature>
<dbReference type="InterPro" id="IPR001828">
    <property type="entry name" value="ANF_lig-bd_rcpt"/>
</dbReference>
<feature type="compositionally biased region" description="Basic and acidic residues" evidence="5">
    <location>
        <begin position="3349"/>
        <end position="3361"/>
    </location>
</feature>
<feature type="compositionally biased region" description="Low complexity" evidence="5">
    <location>
        <begin position="1681"/>
        <end position="1690"/>
    </location>
</feature>
<dbReference type="PANTHER" id="PTHR11319">
    <property type="entry name" value="G PROTEIN-COUPLED RECEPTOR-RELATED"/>
    <property type="match status" value="1"/>
</dbReference>
<protein>
    <recommendedName>
        <fullName evidence="8">Receptor ligand binding region domain-containing protein</fullName>
    </recommendedName>
</protein>
<dbReference type="EMBL" id="CDMZ01000971">
    <property type="protein sequence ID" value="CEM24854.1"/>
    <property type="molecule type" value="Genomic_DNA"/>
</dbReference>
<dbReference type="Gene3D" id="3.80.10.10">
    <property type="entry name" value="Ribonuclease Inhibitor"/>
    <property type="match status" value="1"/>
</dbReference>
<feature type="compositionally biased region" description="Basic and acidic residues" evidence="5">
    <location>
        <begin position="213"/>
        <end position="224"/>
    </location>
</feature>
<dbReference type="Gene3D" id="3.40.50.2300">
    <property type="match status" value="1"/>
</dbReference>
<feature type="compositionally biased region" description="Low complexity" evidence="5">
    <location>
        <begin position="2572"/>
        <end position="2586"/>
    </location>
</feature>
<feature type="region of interest" description="Disordered" evidence="5">
    <location>
        <begin position="2940"/>
        <end position="3152"/>
    </location>
</feature>
<evidence type="ECO:0000256" key="4">
    <source>
        <dbReference type="ARBA" id="ARBA00023136"/>
    </source>
</evidence>
<feature type="compositionally biased region" description="Basic and acidic residues" evidence="5">
    <location>
        <begin position="1762"/>
        <end position="1775"/>
    </location>
</feature>
<keyword evidence="2 6" id="KW-0812">Transmembrane</keyword>
<feature type="transmembrane region" description="Helical" evidence="6">
    <location>
        <begin position="2146"/>
        <end position="2169"/>
    </location>
</feature>
<feature type="compositionally biased region" description="Polar residues" evidence="5">
    <location>
        <begin position="3128"/>
        <end position="3139"/>
    </location>
</feature>
<dbReference type="VEuPathDB" id="CryptoDB:Cvel_20683"/>
<name>A0A0G4G8T7_9ALVE</name>
<feature type="compositionally biased region" description="Low complexity" evidence="5">
    <location>
        <begin position="2940"/>
        <end position="2969"/>
    </location>
</feature>
<reference evidence="9" key="1">
    <citation type="submission" date="2014-11" db="EMBL/GenBank/DDBJ databases">
        <authorList>
            <person name="Otto D Thomas"/>
            <person name="Naeem Raeece"/>
        </authorList>
    </citation>
    <scope>NUCLEOTIDE SEQUENCE</scope>
</reference>
<keyword evidence="3 6" id="KW-1133">Transmembrane helix</keyword>
<feature type="compositionally biased region" description="Low complexity" evidence="5">
    <location>
        <begin position="3366"/>
        <end position="3378"/>
    </location>
</feature>
<feature type="transmembrane region" description="Helical" evidence="6">
    <location>
        <begin position="2306"/>
        <end position="2323"/>
    </location>
</feature>
<feature type="compositionally biased region" description="Polar residues" evidence="5">
    <location>
        <begin position="1432"/>
        <end position="1445"/>
    </location>
</feature>
<feature type="transmembrane region" description="Helical" evidence="6">
    <location>
        <begin position="1632"/>
        <end position="1655"/>
    </location>
</feature>
<dbReference type="InterPro" id="IPR032675">
    <property type="entry name" value="LRR_dom_sf"/>
</dbReference>
<dbReference type="InterPro" id="IPR009030">
    <property type="entry name" value="Growth_fac_rcpt_cys_sf"/>
</dbReference>
<sequence>MFGRSLCLILGLWGTFLLWWAQGQGRGTMIGIGVITECFDKTTYPFALNTAFKNFTETYGSKYNETRFQFLVADLHQSSCKSSDEGNDPLEAAGILLAMFQQGVSAVMGESVPFLRAIHLVPLANSLGIPFLTTEATLTELDEFKPVFRRVGISSDRHQARAITEVLEHFNWKNSPKALVFSGNVYSRGLANEIESAGGQGYTRVLLQDSELGGRSEARKRGTGNEEGEEEEEGTGMKARALRLRSELMKVNGWTPSPSAELDSLSTGGTGMSSSVGDVAIFLFLATMEDAELLLEASKAGARAKGNEDRSLGDVSFEDDWPGLLDRPDVALILNDDLAANLRTGRHRMALLSEAPRVLRGMLGVTPPVISEPPQSFGIPHSRLQLPYAGQVKMNALTPRVYDLTLLLMRVLAEGYLLDSQPRIDVSLTTLKPNFHVFSAPFDFYRNIILTNLTKDLSESVYHPIKHEVFQALMNGTWVGRGPDNFDATKMLSLDEKPILEKRTDFSLLNFRFEGDTFNKHLVTMIEDGGSLEGIDRPFFGGSDGNTNPPKDCIVCGQQCAACGVDQEAVEKLIGELMSECRNCKLASMVWDNMNAQEKKGWGERPLWMRLCQERHSQSELDTCEGSMNLSNVSSAAQKRFVQMVDISQQKKVKDKTVEDKRLHFCFFWRSLRCRGPSEENRDGAYELDLSTVGLFGPPPKALWKMDFVQILDLSRNNFEGQLLTASSLLSFRFNVTCKELGVRERLRNLRLRGNRLQGSLEGLRSMTGNGLRELDVSKNLFSGPIPLDLLTFPNISERLDFESNRFSHPVPDPDAEYLNRCVENPQLARLSFFESFGTDHQTPFSVGVSSVGSVENSEMGARLPVQLVNHHIASLRVLRLGWAGFTGEGLERLAFTNARSLQDLDLRGNKFRPGLPQKLMQRMREFCEISKSMPVLLDARQWGCAPGTRPPDYVDAEAADGIYDHLCAVLGNRTWECAARRGKGLGECDVGQEELPSCALCKPCELGESTNKGDGVCRACPSGQMSNVNFEAMIMQGTKCEVTTSGGAFVIDNVHLTDIPCRQCRQGYFSQSAQSCTCTPCFPGTFADDSGSDSCRTCPPGTFADEFASERCKPCPDSALCDPTGKEIEESTLLAGDGVEIESLEDQSEVLKGLLSGFNASRDGRYRFGAWAGLTELKESEYRHLRSICPSPRRGFQAVAVTDDTVGEKEAPVSLCACVYDWLRYDSRFPKDDEEEEGEEKKEYVGFFDAAITERKKEMEREELDPNSGEIHIRQCSRFFQSLHLHNSTAPSSAATAVSAPESPLSAVPSSECPAADICSFFPNGKDRSILCHLAVEESTTPLIEGEVDEFGRRHEFVCGADWVGDSKGPNLSRLLLLAGDGAQVRCQNRRLKVRSDGGGVRMLQEGESERGGGHSKQLLRASRSHAHSHGSTLVRTAKENSPSRVGEGVNGAFFWSCPGGADVCGVDNECLHGTTGPYCARCEDNWTRSALASGCQKCTETHGLLVSKLLLIPLAVAFVTSMVVRCILTGKNRQKKTERSMQAAVFKIFTTWVELFIVGMKLMLDSVSEYSALLEDDNTGEFAKGFGASLRSSGGVSVEQAFDSPVALTLGLDCIPELGQAVSAPRPEQIHLLAALVLPLVALILAFSVAVLSQVSCGDAASRRAGLNRLLLSREGSSLSLSAGSAGSDFEGKGVGGVREGRERERESGRRRTRGSSLGSSVGSVSVERERGGRGRGRASRQVAAGGKARVSSEANKQGVETERVQQRARDSDSPSPQRGSMKNGYREGSDLEAGPSGIEEPEPPPQAVSRPPGAHVGIGRLFRARTGPLKDPRKPSLSASSLRRSETFDQPQAAAAERYGRNAIPSLPVRENSRSRRSLSKRLWHSFFRKNSREGEEGGGNEKSETSSSSGGLWSQRGSAWTRWRIRVMNRCLSAWVVVMFLFHPWMAREFSRNVSCVLLNRGRAERRPLALAMDPNLRCHAGEHLLWYVLAWVGLMLWTFGTLIGFALVLRSIRFRLHEDKILARFGFLYRHYRPGLFGWEVWAMSRKILVLVPLWVPLVAPSLRTTLWLAIAVMFLWVHAFFQPYSTSCFSICNRLEQHALMAFFVTVLGAQVVGQLGAGVETLRLQGDDLPGIGMSLNGMAILVIAVLCVHLGFVLRVVLWLCRPILRQLASVSRLDKKFHCGQWMTAGWRRYRKSALSGWGRPLIGFAVEAQQQEQHSSEREHGAVDGVENVAQEEGSGSEPRKKTGRLKARARLLFGFNLKTDDVDAPPRCGCLNRRAMRRGVKPVTRFTYLMEKVKRFIRVSLFLMLLSLEMLFDSCCCLCGGFFCWSRKGWHLWEWTRGLLLLQQNAVVLREGEKVDTSKLSHKEREYAAELICDVVKPQVQMLGGQLDLQITNELLSVPLRKCILKKLRSRAKELFHQYSVLSGSGAGELSVLRHRVGLLERREQWADLVRVCREHARRDPLVHSKLKDCLQRRVPLEGFLESFGHLLSVRLFKGRRASFAQTSCSSVAAPMQPALPGAGKPQQLNRHSTCESLTFSPSPPHRDRGASGHGRASFDRGGTASASQLLSASVAAAQRVEEEEEGEADPSRSVTEPCPLNQALHRPKPLLPETRQTHALHITEATQAQTPAGNLEEAAEDCGGRDLAGLFRNTEAEGQEAGKGEKEGANPRVLHSSGREGFSRSHNQLNGRSSVGPPAPIAPTSNGEGAGDSDGRAAMEILAPRGFRPRLPSWLSSLPSTLMQSVSLEDSDAERTELQNREKIIAPRQRLLYAACVRVRALVRFVRAVTELAKDVRKPPDGAAAAEMCQMTVEELQTELSAHRVAEQVELVQRLRDHPAECVGVKSLRGSRPEKFLPLVAVEESHSAAEKGNARELEVKEAPLARYDLLWRWREFRASTVILTGKVQRTMTTSSLPPSLVISRCEAVEGVPRTARSPLAASRSARSPLAASPPVDAPSSPGNLCAESASAPPSSNPPSSPEMCRRVLFESQPPLDLSSSHAPHPAGSSSSSKKLHLERPDFSQPLTTGGGSRPFDAFDVLLQSPREAERLKRQQREKRKNSGGEWERRKGSFSGLSQSSSQSQQEREGGRFREKRRRGRSKGQLQFDQKDHPEDPQDPTFPNRSTHSQFRSLPDQVSAENPSFLRFSRPLTGLAEEKGVAMHPASSLRQSKEDEEGWKRAEFISEEEEGGALEVEEEGDHQAADLFSEGPRAAPACTALAGAPDRSPFPPTSSSTSLPKQLTGKTTAAFAALGGGETPFLSSRTQGTAALYGRMPPPPADVTETQVPSPSHSSALRLNRGVGERSAGLVGFGREGHGDAWHGFTVGGPLGPLVEVSREVSRVSSNGRRDVREAGLTSVPVSVSSSSPSVHLPVAVDVREKELHPEEDDPPDEPAASEASP</sequence>
<feature type="transmembrane region" description="Helical" evidence="6">
    <location>
        <begin position="2067"/>
        <end position="2087"/>
    </location>
</feature>
<dbReference type="Gene3D" id="2.10.50.10">
    <property type="entry name" value="Tumor Necrosis Factor Receptor, subunit A, domain 2"/>
    <property type="match status" value="1"/>
</dbReference>
<feature type="compositionally biased region" description="Basic and acidic residues" evidence="5">
    <location>
        <begin position="1701"/>
        <end position="1712"/>
    </location>
</feature>
<feature type="compositionally biased region" description="Polar residues" evidence="5">
    <location>
        <begin position="3291"/>
        <end position="3304"/>
    </location>
</feature>
<dbReference type="PANTHER" id="PTHR11319:SF35">
    <property type="entry name" value="OUTER MEMBRANE PROTEIN PMPC-RELATED"/>
    <property type="match status" value="1"/>
</dbReference>
<feature type="chain" id="PRO_5005190341" description="Receptor ligand binding region domain-containing protein" evidence="7">
    <location>
        <begin position="26"/>
        <end position="3409"/>
    </location>
</feature>
<dbReference type="SUPFAM" id="SSF52058">
    <property type="entry name" value="L domain-like"/>
    <property type="match status" value="1"/>
</dbReference>
<feature type="compositionally biased region" description="Low complexity" evidence="5">
    <location>
        <begin position="1909"/>
        <end position="1918"/>
    </location>
</feature>
<feature type="transmembrane region" description="Helical" evidence="6">
    <location>
        <begin position="1507"/>
        <end position="1526"/>
    </location>
</feature>
<gene>
    <name evidence="9" type="ORF">Cvel_20683</name>
</gene>
<feature type="region of interest" description="Disordered" evidence="5">
    <location>
        <begin position="1894"/>
        <end position="1918"/>
    </location>
</feature>
<dbReference type="PhylomeDB" id="A0A0G4G8T7"/>
<evidence type="ECO:0000256" key="7">
    <source>
        <dbReference type="SAM" id="SignalP"/>
    </source>
</evidence>
<feature type="region of interest" description="Disordered" evidence="5">
    <location>
        <begin position="1405"/>
        <end position="1446"/>
    </location>
</feature>
<keyword evidence="7" id="KW-0732">Signal</keyword>
<keyword evidence="4 6" id="KW-0472">Membrane</keyword>
<feature type="compositionally biased region" description="Polar residues" evidence="5">
    <location>
        <begin position="2692"/>
        <end position="2701"/>
    </location>
</feature>
<evidence type="ECO:0000313" key="9">
    <source>
        <dbReference type="EMBL" id="CEM24854.1"/>
    </source>
</evidence>
<feature type="region of interest" description="Disordered" evidence="5">
    <location>
        <begin position="213"/>
        <end position="237"/>
    </location>
</feature>
<dbReference type="Pfam" id="PF01094">
    <property type="entry name" value="ANF_receptor"/>
    <property type="match status" value="1"/>
</dbReference>
<feature type="transmembrane region" description="Helical" evidence="6">
    <location>
        <begin position="1546"/>
        <end position="1566"/>
    </location>
</feature>
<dbReference type="GO" id="GO:0016020">
    <property type="term" value="C:membrane"/>
    <property type="evidence" value="ECO:0007669"/>
    <property type="project" value="UniProtKB-SubCell"/>
</dbReference>
<feature type="transmembrane region" description="Helical" evidence="6">
    <location>
        <begin position="1931"/>
        <end position="1949"/>
    </location>
</feature>
<accession>A0A0G4G8T7</accession>
<feature type="compositionally biased region" description="Low complexity" evidence="5">
    <location>
        <begin position="3219"/>
        <end position="3247"/>
    </location>
</feature>
<feature type="compositionally biased region" description="Basic and acidic residues" evidence="5">
    <location>
        <begin position="2668"/>
        <end position="2677"/>
    </location>
</feature>
<feature type="compositionally biased region" description="Basic and acidic residues" evidence="5">
    <location>
        <begin position="3054"/>
        <end position="3078"/>
    </location>
</feature>